<dbReference type="EMBL" id="BSRZ01000004">
    <property type="protein sequence ID" value="GLW63984.1"/>
    <property type="molecule type" value="Genomic_DNA"/>
</dbReference>
<name>A0A9W6PVS7_9ACTN</name>
<gene>
    <name evidence="2" type="ORF">Arub01_22280</name>
</gene>
<dbReference type="RefSeq" id="WP_146150218.1">
    <property type="nucleotide sequence ID" value="NZ_BSRZ01000004.1"/>
</dbReference>
<keyword evidence="1" id="KW-0812">Transmembrane</keyword>
<reference evidence="2" key="1">
    <citation type="submission" date="2023-02" db="EMBL/GenBank/DDBJ databases">
        <title>Actinomadura rubrobrunea NBRC 14622.</title>
        <authorList>
            <person name="Ichikawa N."/>
            <person name="Sato H."/>
            <person name="Tonouchi N."/>
        </authorList>
    </citation>
    <scope>NUCLEOTIDE SEQUENCE</scope>
    <source>
        <strain evidence="2">NBRC 14622</strain>
    </source>
</reference>
<proteinExistence type="predicted"/>
<comment type="caution">
    <text evidence="2">The sequence shown here is derived from an EMBL/GenBank/DDBJ whole genome shotgun (WGS) entry which is preliminary data.</text>
</comment>
<protein>
    <submittedName>
        <fullName evidence="2">Uncharacterized protein</fullName>
    </submittedName>
</protein>
<evidence type="ECO:0000313" key="3">
    <source>
        <dbReference type="Proteomes" id="UP001165124"/>
    </source>
</evidence>
<keyword evidence="3" id="KW-1185">Reference proteome</keyword>
<feature type="transmembrane region" description="Helical" evidence="1">
    <location>
        <begin position="26"/>
        <end position="41"/>
    </location>
</feature>
<accession>A0A9W6PVS7</accession>
<dbReference type="AlphaFoldDB" id="A0A9W6PVS7"/>
<sequence length="64" mass="6784">MTVSVPIVVILGAVVCVAWRYMGLRAWHVTVCLLLGLYLAATSTGSEIRRVVTVLANALSGSQP</sequence>
<keyword evidence="1" id="KW-1133">Transmembrane helix</keyword>
<keyword evidence="1" id="KW-0472">Membrane</keyword>
<evidence type="ECO:0000256" key="1">
    <source>
        <dbReference type="SAM" id="Phobius"/>
    </source>
</evidence>
<dbReference type="Proteomes" id="UP001165124">
    <property type="component" value="Unassembled WGS sequence"/>
</dbReference>
<organism evidence="2 3">
    <name type="scientific">Actinomadura rubrobrunea</name>
    <dbReference type="NCBI Taxonomy" id="115335"/>
    <lineage>
        <taxon>Bacteria</taxon>
        <taxon>Bacillati</taxon>
        <taxon>Actinomycetota</taxon>
        <taxon>Actinomycetes</taxon>
        <taxon>Streptosporangiales</taxon>
        <taxon>Thermomonosporaceae</taxon>
        <taxon>Actinomadura</taxon>
    </lineage>
</organism>
<evidence type="ECO:0000313" key="2">
    <source>
        <dbReference type="EMBL" id="GLW63984.1"/>
    </source>
</evidence>